<accession>A0ABD6FLQ7</accession>
<evidence type="ECO:0000259" key="1">
    <source>
        <dbReference type="Pfam" id="PF01368"/>
    </source>
</evidence>
<organism evidence="3 4">
    <name type="scientific">Thermocrispum agreste</name>
    <dbReference type="NCBI Taxonomy" id="37925"/>
    <lineage>
        <taxon>Bacteria</taxon>
        <taxon>Bacillati</taxon>
        <taxon>Actinomycetota</taxon>
        <taxon>Actinomycetes</taxon>
        <taxon>Pseudonocardiales</taxon>
        <taxon>Pseudonocardiaceae</taxon>
        <taxon>Thermocrispum</taxon>
    </lineage>
</organism>
<dbReference type="PANTHER" id="PTHR47618">
    <property type="entry name" value="BIFUNCTIONAL OLIGORIBONUCLEASE AND PAP PHOSPHATASE NRNA"/>
    <property type="match status" value="1"/>
</dbReference>
<evidence type="ECO:0000259" key="2">
    <source>
        <dbReference type="Pfam" id="PF02272"/>
    </source>
</evidence>
<feature type="non-terminal residue" evidence="3">
    <location>
        <position position="325"/>
    </location>
</feature>
<dbReference type="Proteomes" id="UP000249324">
    <property type="component" value="Unassembled WGS sequence"/>
</dbReference>
<dbReference type="InterPro" id="IPR003156">
    <property type="entry name" value="DHHA1_dom"/>
</dbReference>
<dbReference type="Pfam" id="PF01368">
    <property type="entry name" value="DHH"/>
    <property type="match status" value="1"/>
</dbReference>
<dbReference type="InterPro" id="IPR001667">
    <property type="entry name" value="DDH_dom"/>
</dbReference>
<feature type="domain" description="DDH" evidence="1">
    <location>
        <begin position="11"/>
        <end position="156"/>
    </location>
</feature>
<dbReference type="SUPFAM" id="SSF64182">
    <property type="entry name" value="DHH phosphoesterases"/>
    <property type="match status" value="1"/>
</dbReference>
<dbReference type="PANTHER" id="PTHR47618:SF1">
    <property type="entry name" value="BIFUNCTIONAL OLIGORIBONUCLEASE AND PAP PHOSPHATASE NRNA"/>
    <property type="match status" value="1"/>
</dbReference>
<reference evidence="3 4" key="1">
    <citation type="journal article" date="2021" name="BMC Genomics">
        <title>Genome-resolved metagenome and metatranscriptome analyses of thermophilic composting reveal key bacterial players and their metabolic interactions.</title>
        <authorList>
            <person name="Braga L.P.P."/>
            <person name="Pereira R.V."/>
            <person name="Martins L.F."/>
            <person name="Moura L.M.S."/>
            <person name="Sanchez F.B."/>
            <person name="Patane J.S.L."/>
            <person name="da Silva A.M."/>
            <person name="Setubal J.C."/>
        </authorList>
    </citation>
    <scope>NUCLEOTIDE SEQUENCE [LARGE SCALE GENOMIC DNA]</scope>
    <source>
        <strain evidence="3">ZC4RG45</strain>
    </source>
</reference>
<feature type="domain" description="DHHA1" evidence="2">
    <location>
        <begin position="233"/>
        <end position="320"/>
    </location>
</feature>
<dbReference type="AlphaFoldDB" id="A0ABD6FLQ7"/>
<protein>
    <submittedName>
        <fullName evidence="3">DHHA1 domain-containing protein</fullName>
    </submittedName>
</protein>
<sequence>MLAEQVPSGEVTLLGHIDPDADALGTALALGHALHDAGVSVRVSFAEPDDVPETLRGLDVAGLLVRPDDLPPTDRVLVAVDTPSIARLGWLGARVERTASSGGAVVVIDHHASNMFYGTHNVVDPGAEASAVVALRVLDAMNLPLTEPVARGLYAGLLTDTSSFRRATPQTHRIAARLVAAGADPDEQGRVLLDDRPFAWLPMLSRVLAGARLEAAAARGLGVVHAVVDLDVARDVRVEEVESVIDVLRSTSEAEVAFVLKERRPHAGVRQWSVSLRAKRAVNVAAVARTLGGGGHHLAAGCRLEGEPGQCIETLLAALSDAPLL</sequence>
<dbReference type="EMBL" id="QGUI02000314">
    <property type="protein sequence ID" value="MFO7193967.1"/>
    <property type="molecule type" value="Genomic_DNA"/>
</dbReference>
<comment type="caution">
    <text evidence="3">The sequence shown here is derived from an EMBL/GenBank/DDBJ whole genome shotgun (WGS) entry which is preliminary data.</text>
</comment>
<gene>
    <name evidence="3" type="ORF">DIU77_017125</name>
</gene>
<evidence type="ECO:0000313" key="4">
    <source>
        <dbReference type="Proteomes" id="UP000249324"/>
    </source>
</evidence>
<dbReference type="InterPro" id="IPR038763">
    <property type="entry name" value="DHH_sf"/>
</dbReference>
<proteinExistence type="predicted"/>
<name>A0ABD6FLQ7_9PSEU</name>
<dbReference type="Gene3D" id="3.90.1640.10">
    <property type="entry name" value="inorganic pyrophosphatase (n-terminal core)"/>
    <property type="match status" value="1"/>
</dbReference>
<dbReference type="Gene3D" id="3.10.310.30">
    <property type="match status" value="1"/>
</dbReference>
<evidence type="ECO:0000313" key="3">
    <source>
        <dbReference type="EMBL" id="MFO7193967.1"/>
    </source>
</evidence>
<dbReference type="Pfam" id="PF02272">
    <property type="entry name" value="DHHA1"/>
    <property type="match status" value="1"/>
</dbReference>
<dbReference type="InterPro" id="IPR051319">
    <property type="entry name" value="Oligoribo/pAp-PDE_c-di-AMP_PDE"/>
</dbReference>